<evidence type="ECO:0000256" key="4">
    <source>
        <dbReference type="ARBA" id="ARBA00022982"/>
    </source>
</evidence>
<evidence type="ECO:0000256" key="1">
    <source>
        <dbReference type="ARBA" id="ARBA00022448"/>
    </source>
</evidence>
<keyword evidence="10" id="KW-1185">Reference proteome</keyword>
<dbReference type="Gene3D" id="1.10.760.10">
    <property type="entry name" value="Cytochrome c-like domain"/>
    <property type="match status" value="1"/>
</dbReference>
<keyword evidence="5 6" id="KW-0408">Iron</keyword>
<evidence type="ECO:0000256" key="3">
    <source>
        <dbReference type="ARBA" id="ARBA00022723"/>
    </source>
</evidence>
<evidence type="ECO:0000256" key="2">
    <source>
        <dbReference type="ARBA" id="ARBA00022617"/>
    </source>
</evidence>
<evidence type="ECO:0000313" key="10">
    <source>
        <dbReference type="Proteomes" id="UP001589896"/>
    </source>
</evidence>
<dbReference type="SUPFAM" id="SSF46626">
    <property type="entry name" value="Cytochrome c"/>
    <property type="match status" value="1"/>
</dbReference>
<evidence type="ECO:0000256" key="5">
    <source>
        <dbReference type="ARBA" id="ARBA00023004"/>
    </source>
</evidence>
<dbReference type="InterPro" id="IPR036909">
    <property type="entry name" value="Cyt_c-like_dom_sf"/>
</dbReference>
<proteinExistence type="predicted"/>
<organism evidence="9 10">
    <name type="scientific">Lysobacter korlensis</name>
    <dbReference type="NCBI Taxonomy" id="553636"/>
    <lineage>
        <taxon>Bacteria</taxon>
        <taxon>Pseudomonadati</taxon>
        <taxon>Pseudomonadota</taxon>
        <taxon>Gammaproteobacteria</taxon>
        <taxon>Lysobacterales</taxon>
        <taxon>Lysobacteraceae</taxon>
        <taxon>Lysobacter</taxon>
    </lineage>
</organism>
<dbReference type="PANTHER" id="PTHR33751:SF9">
    <property type="entry name" value="CYTOCHROME C4"/>
    <property type="match status" value="1"/>
</dbReference>
<accession>A0ABV6RL83</accession>
<dbReference type="InterPro" id="IPR050597">
    <property type="entry name" value="Cytochrome_c_Oxidase_Subunit"/>
</dbReference>
<dbReference type="Proteomes" id="UP001589896">
    <property type="component" value="Unassembled WGS sequence"/>
</dbReference>
<dbReference type="PANTHER" id="PTHR33751">
    <property type="entry name" value="CBB3-TYPE CYTOCHROME C OXIDASE SUBUNIT FIXP"/>
    <property type="match status" value="1"/>
</dbReference>
<evidence type="ECO:0000256" key="7">
    <source>
        <dbReference type="SAM" id="SignalP"/>
    </source>
</evidence>
<name>A0ABV6RL83_9GAMM</name>
<feature type="domain" description="Cytochrome c" evidence="8">
    <location>
        <begin position="53"/>
        <end position="134"/>
    </location>
</feature>
<evidence type="ECO:0000313" key="9">
    <source>
        <dbReference type="EMBL" id="MFC0677744.1"/>
    </source>
</evidence>
<reference evidence="9 10" key="1">
    <citation type="submission" date="2024-09" db="EMBL/GenBank/DDBJ databases">
        <authorList>
            <person name="Sun Q."/>
            <person name="Mori K."/>
        </authorList>
    </citation>
    <scope>NUCLEOTIDE SEQUENCE [LARGE SCALE GENOMIC DNA]</scope>
    <source>
        <strain evidence="9 10">KCTC 23076</strain>
    </source>
</reference>
<dbReference type="PROSITE" id="PS51007">
    <property type="entry name" value="CYTC"/>
    <property type="match status" value="1"/>
</dbReference>
<dbReference type="EMBL" id="JBHLTG010000001">
    <property type="protein sequence ID" value="MFC0677744.1"/>
    <property type="molecule type" value="Genomic_DNA"/>
</dbReference>
<comment type="caution">
    <text evidence="9">The sequence shown here is derived from an EMBL/GenBank/DDBJ whole genome shotgun (WGS) entry which is preliminary data.</text>
</comment>
<keyword evidence="7" id="KW-0732">Signal</keyword>
<evidence type="ECO:0000259" key="8">
    <source>
        <dbReference type="PROSITE" id="PS51007"/>
    </source>
</evidence>
<feature type="signal peptide" evidence="7">
    <location>
        <begin position="1"/>
        <end position="20"/>
    </location>
</feature>
<evidence type="ECO:0000256" key="6">
    <source>
        <dbReference type="PROSITE-ProRule" id="PRU00433"/>
    </source>
</evidence>
<keyword evidence="2 6" id="KW-0349">Heme</keyword>
<dbReference type="InterPro" id="IPR009056">
    <property type="entry name" value="Cyt_c-like_dom"/>
</dbReference>
<dbReference type="RefSeq" id="WP_386667432.1">
    <property type="nucleotide sequence ID" value="NZ_JBHLTG010000001.1"/>
</dbReference>
<keyword evidence="1" id="KW-0813">Transport</keyword>
<dbReference type="Pfam" id="PF00034">
    <property type="entry name" value="Cytochrom_C"/>
    <property type="match status" value="1"/>
</dbReference>
<feature type="chain" id="PRO_5045336921" evidence="7">
    <location>
        <begin position="21"/>
        <end position="134"/>
    </location>
</feature>
<keyword evidence="3 6" id="KW-0479">Metal-binding</keyword>
<keyword evidence="4" id="KW-0249">Electron transport</keyword>
<protein>
    <submittedName>
        <fullName evidence="9">C-type cytochrome</fullName>
    </submittedName>
</protein>
<gene>
    <name evidence="9" type="ORF">ACFFGH_07820</name>
</gene>
<sequence>MRPLTIAACLALASAAFATAAQDAQTPATPAAAPARAAPAAAPAAASPGSVPGNAKRGLELTYTCHGCHGVVGYRNAYPNYRVPMIVGQSKLYLINALTDYKNGARKHPTMQAQALSFSQQDIADIAAYLSNEK</sequence>